<evidence type="ECO:0000256" key="2">
    <source>
        <dbReference type="ARBA" id="ARBA00023002"/>
    </source>
</evidence>
<dbReference type="RefSeq" id="XP_007403287.1">
    <property type="nucleotide sequence ID" value="XM_007403225.1"/>
</dbReference>
<evidence type="ECO:0000256" key="3">
    <source>
        <dbReference type="ARBA" id="ARBA00035112"/>
    </source>
</evidence>
<comment type="similarity">
    <text evidence="3">Belongs to the ustYa family.</text>
</comment>
<keyword evidence="2" id="KW-0560">Oxidoreductase</keyword>
<sequence length="186" mass="21106">MYRYLQAQKHSTVTRRNDFAACDEHNILPCLDVDPEQVEMILEETVRYDTGSKLSNVEWLSTRAPWGHAGYVRIGEDYRAYGIAMVHQLHCVEMFARALPDPEDANASPPHIAHCLQYLKQLFLCNSDTTLEPYDFEDRDFASHPVGMSRTCRNWAAVYAAADENYARWAAQAESIENSSASAASR</sequence>
<dbReference type="AlphaFoldDB" id="K5UFD5"/>
<dbReference type="GO" id="GO:0016491">
    <property type="term" value="F:oxidoreductase activity"/>
    <property type="evidence" value="ECO:0007669"/>
    <property type="project" value="UniProtKB-KW"/>
</dbReference>
<dbReference type="HOGENOM" id="CLU_042941_8_3_1"/>
<dbReference type="Proteomes" id="UP000008370">
    <property type="component" value="Unassembled WGS sequence"/>
</dbReference>
<evidence type="ECO:0000313" key="4">
    <source>
        <dbReference type="EMBL" id="EKM48161.1"/>
    </source>
</evidence>
<dbReference type="InterPro" id="IPR021765">
    <property type="entry name" value="UstYa-like"/>
</dbReference>
<name>K5UFD5_PHACS</name>
<dbReference type="Pfam" id="PF11807">
    <property type="entry name" value="UstYa"/>
    <property type="match status" value="1"/>
</dbReference>
<dbReference type="GO" id="GO:0043386">
    <property type="term" value="P:mycotoxin biosynthetic process"/>
    <property type="evidence" value="ECO:0007669"/>
    <property type="project" value="InterPro"/>
</dbReference>
<accession>K5UFD5</accession>
<keyword evidence="5" id="KW-1185">Reference proteome</keyword>
<comment type="pathway">
    <text evidence="1">Mycotoxin biosynthesis.</text>
</comment>
<dbReference type="PANTHER" id="PTHR33365">
    <property type="entry name" value="YALI0B05434P"/>
    <property type="match status" value="1"/>
</dbReference>
<organism evidence="4 5">
    <name type="scientific">Phanerochaete carnosa (strain HHB-10118-sp)</name>
    <name type="common">White-rot fungus</name>
    <name type="synonym">Peniophora carnosa</name>
    <dbReference type="NCBI Taxonomy" id="650164"/>
    <lineage>
        <taxon>Eukaryota</taxon>
        <taxon>Fungi</taxon>
        <taxon>Dikarya</taxon>
        <taxon>Basidiomycota</taxon>
        <taxon>Agaricomycotina</taxon>
        <taxon>Agaricomycetes</taxon>
        <taxon>Polyporales</taxon>
        <taxon>Phanerochaetaceae</taxon>
        <taxon>Phanerochaete</taxon>
    </lineage>
</organism>
<dbReference type="KEGG" id="pco:PHACADRAFT_132564"/>
<evidence type="ECO:0000313" key="5">
    <source>
        <dbReference type="Proteomes" id="UP000008370"/>
    </source>
</evidence>
<dbReference type="EMBL" id="JH931360">
    <property type="protein sequence ID" value="EKM48161.1"/>
    <property type="molecule type" value="Genomic_DNA"/>
</dbReference>
<proteinExistence type="inferred from homology"/>
<dbReference type="GeneID" id="18908233"/>
<dbReference type="PANTHER" id="PTHR33365:SF11">
    <property type="entry name" value="TAT PATHWAY SIGNAL SEQUENCE"/>
    <property type="match status" value="1"/>
</dbReference>
<protein>
    <recommendedName>
        <fullName evidence="6">Oxidase ustYa</fullName>
    </recommendedName>
</protein>
<evidence type="ECO:0008006" key="6">
    <source>
        <dbReference type="Google" id="ProtNLM"/>
    </source>
</evidence>
<reference evidence="4 5" key="1">
    <citation type="journal article" date="2012" name="BMC Genomics">
        <title>Comparative genomics of the white-rot fungi, Phanerochaete carnosa and P. chrysosporium, to elucidate the genetic basis of the distinct wood types they colonize.</title>
        <authorList>
            <person name="Suzuki H."/>
            <person name="MacDonald J."/>
            <person name="Syed K."/>
            <person name="Salamov A."/>
            <person name="Hori C."/>
            <person name="Aerts A."/>
            <person name="Henrissat B."/>
            <person name="Wiebenga A."/>
            <person name="vanKuyk P.A."/>
            <person name="Barry K."/>
            <person name="Lindquist E."/>
            <person name="LaButti K."/>
            <person name="Lapidus A."/>
            <person name="Lucas S."/>
            <person name="Coutinho P."/>
            <person name="Gong Y."/>
            <person name="Samejima M."/>
            <person name="Mahadevan R."/>
            <person name="Abou-Zaid M."/>
            <person name="de Vries R.P."/>
            <person name="Igarashi K."/>
            <person name="Yadav J.S."/>
            <person name="Grigoriev I.V."/>
            <person name="Master E.R."/>
        </authorList>
    </citation>
    <scope>NUCLEOTIDE SEQUENCE [LARGE SCALE GENOMIC DNA]</scope>
    <source>
        <strain evidence="4 5">HHB-10118-sp</strain>
    </source>
</reference>
<evidence type="ECO:0000256" key="1">
    <source>
        <dbReference type="ARBA" id="ARBA00004685"/>
    </source>
</evidence>
<dbReference type="InParanoid" id="K5UFD5"/>
<dbReference type="OrthoDB" id="3687641at2759"/>
<gene>
    <name evidence="4" type="ORF">PHACADRAFT_132564</name>
</gene>